<accession>A0A0K0DWF7</accession>
<dbReference type="Proteomes" id="UP000035681">
    <property type="component" value="Unplaced"/>
</dbReference>
<evidence type="ECO:0000256" key="2">
    <source>
        <dbReference type="ARBA" id="ARBA00023242"/>
    </source>
</evidence>
<dbReference type="SMART" id="SM00298">
    <property type="entry name" value="CHROMO"/>
    <property type="match status" value="2"/>
</dbReference>
<dbReference type="Pfam" id="PF00385">
    <property type="entry name" value="Chromo"/>
    <property type="match status" value="2"/>
</dbReference>
<proteinExistence type="predicted"/>
<dbReference type="InterPro" id="IPR016197">
    <property type="entry name" value="Chromo-like_dom_sf"/>
</dbReference>
<feature type="domain" description="Chromo" evidence="4">
    <location>
        <begin position="15"/>
        <end position="75"/>
    </location>
</feature>
<dbReference type="SUPFAM" id="SSF54160">
    <property type="entry name" value="Chromo domain-like"/>
    <property type="match status" value="2"/>
</dbReference>
<dbReference type="CDD" id="cd00024">
    <property type="entry name" value="CD_CSD"/>
    <property type="match status" value="1"/>
</dbReference>
<dbReference type="GO" id="GO:0005634">
    <property type="term" value="C:nucleus"/>
    <property type="evidence" value="ECO:0007669"/>
    <property type="project" value="UniProtKB-SubCell"/>
</dbReference>
<evidence type="ECO:0000256" key="3">
    <source>
        <dbReference type="SAM" id="MobiDB-lite"/>
    </source>
</evidence>
<keyword evidence="5" id="KW-1185">Reference proteome</keyword>
<comment type="subcellular location">
    <subcellularLocation>
        <location evidence="1">Nucleus</location>
    </subcellularLocation>
</comment>
<dbReference type="CDD" id="cd18966">
    <property type="entry name" value="chromodomain"/>
    <property type="match status" value="1"/>
</dbReference>
<dbReference type="InterPro" id="IPR000953">
    <property type="entry name" value="Chromo/chromo_shadow_dom"/>
</dbReference>
<dbReference type="PANTHER" id="PTHR22812">
    <property type="entry name" value="CHROMOBOX PROTEIN"/>
    <property type="match status" value="1"/>
</dbReference>
<evidence type="ECO:0000313" key="7">
    <source>
        <dbReference type="WBParaSite" id="TCONS_00008793.p1"/>
    </source>
</evidence>
<keyword evidence="2" id="KW-0539">Nucleus</keyword>
<dbReference type="PROSITE" id="PS50013">
    <property type="entry name" value="CHROMO_2"/>
    <property type="match status" value="2"/>
</dbReference>
<dbReference type="Gene3D" id="2.40.50.40">
    <property type="match status" value="2"/>
</dbReference>
<name>A0A0K0DWF7_STRER</name>
<feature type="domain" description="Chromo" evidence="4">
    <location>
        <begin position="167"/>
        <end position="226"/>
    </location>
</feature>
<dbReference type="AlphaFoldDB" id="A0A0K0DWF7"/>
<dbReference type="STRING" id="6248.A0A0K0DWF7"/>
<feature type="region of interest" description="Disordered" evidence="3">
    <location>
        <begin position="67"/>
        <end position="144"/>
    </location>
</feature>
<evidence type="ECO:0000313" key="5">
    <source>
        <dbReference type="Proteomes" id="UP000035681"/>
    </source>
</evidence>
<evidence type="ECO:0000256" key="1">
    <source>
        <dbReference type="ARBA" id="ARBA00004123"/>
    </source>
</evidence>
<dbReference type="InterPro" id="IPR023779">
    <property type="entry name" value="Chromodomain_CS"/>
</dbReference>
<protein>
    <submittedName>
        <fullName evidence="6 7">Chromo domain-containing protein</fullName>
    </submittedName>
</protein>
<sequence length="301" mass="34679">MAKRRRDLSVSSDIYVVEEILAKKKENGATFYKVKWEGYPVSKSTWEPEKNISVRSIKKYEKTISKDTSFSHPTNSESNSHKVDTPLRKVRRKSSYEGEEISPNNNVIRRSSRRLSKLTADNNTTLESNKLNSSKSKSSDTVSENMSIVKKVNKSRKSVTTPEEISYVVEKIVDHRVRNDGIKEYRIRWAGYSQEDDTWQTLDTFNDPHFVAMYEKSVADKVVSEKIPNGFLNKLMEEANSGKKYKESDISNVLTLFVNEKNEKLYLILLKSNDFALLKSTDIPRKFKKQCSIVDGRALRL</sequence>
<reference evidence="6" key="1">
    <citation type="submission" date="2015-08" db="UniProtKB">
        <authorList>
            <consortium name="WormBaseParasite"/>
        </authorList>
    </citation>
    <scope>IDENTIFICATION</scope>
</reference>
<dbReference type="WBParaSite" id="SSTP_0000157300.1">
    <property type="protein sequence ID" value="SSTP_0000157300.1"/>
    <property type="gene ID" value="SSTP_0000157300"/>
</dbReference>
<dbReference type="WBParaSite" id="TCONS_00008793.p1">
    <property type="protein sequence ID" value="TCONS_00008793.p1"/>
    <property type="gene ID" value="XLOC_006674"/>
</dbReference>
<evidence type="ECO:0000259" key="4">
    <source>
        <dbReference type="PROSITE" id="PS50013"/>
    </source>
</evidence>
<evidence type="ECO:0000313" key="6">
    <source>
        <dbReference type="WBParaSite" id="SSTP_0000157300.1"/>
    </source>
</evidence>
<dbReference type="PROSITE" id="PS00598">
    <property type="entry name" value="CHROMO_1"/>
    <property type="match status" value="1"/>
</dbReference>
<feature type="compositionally biased region" description="Polar residues" evidence="3">
    <location>
        <begin position="67"/>
        <end position="78"/>
    </location>
</feature>
<dbReference type="InterPro" id="IPR051219">
    <property type="entry name" value="Heterochromatin_chromo-domain"/>
</dbReference>
<dbReference type="InterPro" id="IPR023780">
    <property type="entry name" value="Chromo_domain"/>
</dbReference>
<organism evidence="6">
    <name type="scientific">Strongyloides stercoralis</name>
    <name type="common">Threadworm</name>
    <dbReference type="NCBI Taxonomy" id="6248"/>
    <lineage>
        <taxon>Eukaryota</taxon>
        <taxon>Metazoa</taxon>
        <taxon>Ecdysozoa</taxon>
        <taxon>Nematoda</taxon>
        <taxon>Chromadorea</taxon>
        <taxon>Rhabditida</taxon>
        <taxon>Tylenchina</taxon>
        <taxon>Panagrolaimomorpha</taxon>
        <taxon>Strongyloidoidea</taxon>
        <taxon>Strongyloididae</taxon>
        <taxon>Strongyloides</taxon>
    </lineage>
</organism>